<keyword evidence="6 7" id="KW-0472">Membrane</keyword>
<evidence type="ECO:0000256" key="7">
    <source>
        <dbReference type="RuleBase" id="RU363032"/>
    </source>
</evidence>
<proteinExistence type="inferred from homology"/>
<dbReference type="Pfam" id="PF00528">
    <property type="entry name" value="BPD_transp_1"/>
    <property type="match status" value="1"/>
</dbReference>
<sequence length="293" mass="33315">MKIKTSFGEKCFDIANTAFLLLACLLVILPLMHVVAGSLSETNALIHSQVKLWPVGFNLDNYILVFKNTTFWRSFGVTLFVVVVGTMINMVLTVLTAYPLSKPYLKGRRPFMLYIIFTMIFQAPMIPTYLLVKALDMLNTIWALIIPGALSAFNLILCITFFRSLPEELFEAARVDGMSEYRIVWRITMPLSLPIVVTLLLFYAVAHWNNYYSALLYITDAKLRPLQMYLYMLLAQYDTSDARSFMSTITTWDVSPQGLQMATIIVATVPILLIYPFVQKHFIKGAMLGSLKE</sequence>
<feature type="transmembrane region" description="Helical" evidence="7">
    <location>
        <begin position="183"/>
        <end position="206"/>
    </location>
</feature>
<keyword evidence="2 7" id="KW-0813">Transport</keyword>
<dbReference type="CDD" id="cd06261">
    <property type="entry name" value="TM_PBP2"/>
    <property type="match status" value="1"/>
</dbReference>
<feature type="transmembrane region" description="Helical" evidence="7">
    <location>
        <begin position="259"/>
        <end position="278"/>
    </location>
</feature>
<name>A0ABW2V648_9BACL</name>
<gene>
    <name evidence="9" type="ORF">ACFQWB_09855</name>
</gene>
<evidence type="ECO:0000256" key="2">
    <source>
        <dbReference type="ARBA" id="ARBA00022448"/>
    </source>
</evidence>
<keyword evidence="3" id="KW-1003">Cell membrane</keyword>
<organism evidence="9 10">
    <name type="scientific">Paenibacillus thermoaerophilus</name>
    <dbReference type="NCBI Taxonomy" id="1215385"/>
    <lineage>
        <taxon>Bacteria</taxon>
        <taxon>Bacillati</taxon>
        <taxon>Bacillota</taxon>
        <taxon>Bacilli</taxon>
        <taxon>Bacillales</taxon>
        <taxon>Paenibacillaceae</taxon>
        <taxon>Paenibacillus</taxon>
    </lineage>
</organism>
<dbReference type="InterPro" id="IPR035906">
    <property type="entry name" value="MetI-like_sf"/>
</dbReference>
<dbReference type="SUPFAM" id="SSF161098">
    <property type="entry name" value="MetI-like"/>
    <property type="match status" value="1"/>
</dbReference>
<evidence type="ECO:0000256" key="1">
    <source>
        <dbReference type="ARBA" id="ARBA00004651"/>
    </source>
</evidence>
<dbReference type="PROSITE" id="PS51257">
    <property type="entry name" value="PROKAR_LIPOPROTEIN"/>
    <property type="match status" value="1"/>
</dbReference>
<evidence type="ECO:0000256" key="5">
    <source>
        <dbReference type="ARBA" id="ARBA00022989"/>
    </source>
</evidence>
<comment type="similarity">
    <text evidence="7">Belongs to the binding-protein-dependent transport system permease family.</text>
</comment>
<accession>A0ABW2V648</accession>
<dbReference type="PANTHER" id="PTHR43744">
    <property type="entry name" value="ABC TRANSPORTER PERMEASE PROTEIN MG189-RELATED-RELATED"/>
    <property type="match status" value="1"/>
</dbReference>
<dbReference type="PROSITE" id="PS50928">
    <property type="entry name" value="ABC_TM1"/>
    <property type="match status" value="1"/>
</dbReference>
<comment type="caution">
    <text evidence="9">The sequence shown here is derived from an EMBL/GenBank/DDBJ whole genome shotgun (WGS) entry which is preliminary data.</text>
</comment>
<evidence type="ECO:0000256" key="3">
    <source>
        <dbReference type="ARBA" id="ARBA00022475"/>
    </source>
</evidence>
<evidence type="ECO:0000313" key="9">
    <source>
        <dbReference type="EMBL" id="MFC7750230.1"/>
    </source>
</evidence>
<feature type="domain" description="ABC transmembrane type-1" evidence="8">
    <location>
        <begin position="75"/>
        <end position="278"/>
    </location>
</feature>
<evidence type="ECO:0000256" key="6">
    <source>
        <dbReference type="ARBA" id="ARBA00023136"/>
    </source>
</evidence>
<dbReference type="EMBL" id="JBHTGQ010000021">
    <property type="protein sequence ID" value="MFC7750230.1"/>
    <property type="molecule type" value="Genomic_DNA"/>
</dbReference>
<dbReference type="InterPro" id="IPR000515">
    <property type="entry name" value="MetI-like"/>
</dbReference>
<dbReference type="Gene3D" id="1.10.3720.10">
    <property type="entry name" value="MetI-like"/>
    <property type="match status" value="1"/>
</dbReference>
<protein>
    <submittedName>
        <fullName evidence="9">Carbohydrate ABC transporter permease</fullName>
    </submittedName>
</protein>
<dbReference type="RefSeq" id="WP_138790028.1">
    <property type="nucleotide sequence ID" value="NZ_JBHTGQ010000021.1"/>
</dbReference>
<feature type="transmembrane region" description="Helical" evidence="7">
    <location>
        <begin position="75"/>
        <end position="99"/>
    </location>
</feature>
<evidence type="ECO:0000259" key="8">
    <source>
        <dbReference type="PROSITE" id="PS50928"/>
    </source>
</evidence>
<keyword evidence="4 7" id="KW-0812">Transmembrane</keyword>
<dbReference type="Proteomes" id="UP001596528">
    <property type="component" value="Unassembled WGS sequence"/>
</dbReference>
<dbReference type="PANTHER" id="PTHR43744:SF9">
    <property type="entry name" value="POLYGALACTURONAN_RHAMNOGALACTURONAN TRANSPORT SYSTEM PERMEASE PROTEIN YTCP"/>
    <property type="match status" value="1"/>
</dbReference>
<keyword evidence="5 7" id="KW-1133">Transmembrane helix</keyword>
<reference evidence="10" key="1">
    <citation type="journal article" date="2019" name="Int. J. Syst. Evol. Microbiol.">
        <title>The Global Catalogue of Microorganisms (GCM) 10K type strain sequencing project: providing services to taxonomists for standard genome sequencing and annotation.</title>
        <authorList>
            <consortium name="The Broad Institute Genomics Platform"/>
            <consortium name="The Broad Institute Genome Sequencing Center for Infectious Disease"/>
            <person name="Wu L."/>
            <person name="Ma J."/>
        </authorList>
    </citation>
    <scope>NUCLEOTIDE SEQUENCE [LARGE SCALE GENOMIC DNA]</scope>
    <source>
        <strain evidence="10">JCM 18657</strain>
    </source>
</reference>
<evidence type="ECO:0000313" key="10">
    <source>
        <dbReference type="Proteomes" id="UP001596528"/>
    </source>
</evidence>
<feature type="transmembrane region" description="Helical" evidence="7">
    <location>
        <begin position="141"/>
        <end position="162"/>
    </location>
</feature>
<keyword evidence="10" id="KW-1185">Reference proteome</keyword>
<evidence type="ECO:0000256" key="4">
    <source>
        <dbReference type="ARBA" id="ARBA00022692"/>
    </source>
</evidence>
<comment type="subcellular location">
    <subcellularLocation>
        <location evidence="1 7">Cell membrane</location>
        <topology evidence="1 7">Multi-pass membrane protein</topology>
    </subcellularLocation>
</comment>
<feature type="transmembrane region" description="Helical" evidence="7">
    <location>
        <begin position="111"/>
        <end position="129"/>
    </location>
</feature>